<evidence type="ECO:0008006" key="5">
    <source>
        <dbReference type="Google" id="ProtNLM"/>
    </source>
</evidence>
<dbReference type="OrthoDB" id="2229746at2"/>
<comment type="caution">
    <text evidence="3">The sequence shown here is derived from an EMBL/GenBank/DDBJ whole genome shotgun (WGS) entry which is preliminary data.</text>
</comment>
<evidence type="ECO:0000256" key="1">
    <source>
        <dbReference type="SAM" id="MobiDB-lite"/>
    </source>
</evidence>
<accession>J0DET3</accession>
<dbReference type="RefSeq" id="WP_007147981.1">
    <property type="nucleotide sequence ID" value="NZ_AKCI01000001.1"/>
</dbReference>
<feature type="compositionally biased region" description="Polar residues" evidence="1">
    <location>
        <begin position="198"/>
        <end position="219"/>
    </location>
</feature>
<organism evidence="3 4">
    <name type="scientific">Scardovia wiggsiae F0424</name>
    <dbReference type="NCBI Taxonomy" id="857290"/>
    <lineage>
        <taxon>Bacteria</taxon>
        <taxon>Bacillati</taxon>
        <taxon>Actinomycetota</taxon>
        <taxon>Actinomycetes</taxon>
        <taxon>Bifidobacteriales</taxon>
        <taxon>Bifidobacteriaceae</taxon>
        <taxon>Scardovia</taxon>
    </lineage>
</organism>
<gene>
    <name evidence="3" type="ORF">HMPREF9156_00917</name>
</gene>
<dbReference type="Proteomes" id="UP000006415">
    <property type="component" value="Unassembled WGS sequence"/>
</dbReference>
<keyword evidence="2" id="KW-0472">Membrane</keyword>
<keyword evidence="2" id="KW-0812">Transmembrane</keyword>
<evidence type="ECO:0000313" key="3">
    <source>
        <dbReference type="EMBL" id="EJD64798.1"/>
    </source>
</evidence>
<dbReference type="STRING" id="857290.HMPREF9156_00917"/>
<dbReference type="HOGENOM" id="CLU_667121_0_0_11"/>
<reference evidence="3 4" key="1">
    <citation type="submission" date="2012-01" db="EMBL/GenBank/DDBJ databases">
        <title>The Genome Sequence of Scardovia wiggsiae F0424.</title>
        <authorList>
            <consortium name="The Broad Institute Genome Sequencing Platform"/>
            <person name="Earl A."/>
            <person name="Ward D."/>
            <person name="Feldgarden M."/>
            <person name="Gevers D."/>
            <person name="Izard J."/>
            <person name="Ganesan A."/>
            <person name="Baranova O.V."/>
            <person name="Blanton J.M."/>
            <person name="Tanner A.C."/>
            <person name="Mathney J."/>
            <person name="Dewhirst F.E."/>
            <person name="Young S.K."/>
            <person name="Zeng Q."/>
            <person name="Gargeya S."/>
            <person name="Fitzgerald M."/>
            <person name="Haas B."/>
            <person name="Abouelleil A."/>
            <person name="Alvarado L."/>
            <person name="Arachchi H.M."/>
            <person name="Berlin A."/>
            <person name="Chapman S.B."/>
            <person name="Gearin G."/>
            <person name="Goldberg J."/>
            <person name="Griggs A."/>
            <person name="Gujja S."/>
            <person name="Hansen M."/>
            <person name="Heiman D."/>
            <person name="Howarth C."/>
            <person name="Larimer J."/>
            <person name="Lui A."/>
            <person name="MacDonald P.J.P."/>
            <person name="McCowen C."/>
            <person name="Montmayeur A."/>
            <person name="Murphy C."/>
            <person name="Neiman D."/>
            <person name="Pearson M."/>
            <person name="Priest M."/>
            <person name="Roberts A."/>
            <person name="Saif S."/>
            <person name="Shea T."/>
            <person name="Sisk P."/>
            <person name="Stolte C."/>
            <person name="Sykes S."/>
            <person name="Wortman J."/>
            <person name="Nusbaum C."/>
            <person name="Birren B."/>
        </authorList>
    </citation>
    <scope>NUCLEOTIDE SEQUENCE [LARGE SCALE GENOMIC DNA]</scope>
    <source>
        <strain evidence="3 4">F0424</strain>
    </source>
</reference>
<feature type="transmembrane region" description="Helical" evidence="2">
    <location>
        <begin position="35"/>
        <end position="55"/>
    </location>
</feature>
<feature type="transmembrane region" description="Helical" evidence="2">
    <location>
        <begin position="61"/>
        <end position="80"/>
    </location>
</feature>
<keyword evidence="4" id="KW-1185">Reference proteome</keyword>
<proteinExistence type="predicted"/>
<dbReference type="EMBL" id="AGZS01000004">
    <property type="protein sequence ID" value="EJD64798.1"/>
    <property type="molecule type" value="Genomic_DNA"/>
</dbReference>
<feature type="region of interest" description="Disordered" evidence="1">
    <location>
        <begin position="187"/>
        <end position="219"/>
    </location>
</feature>
<sequence length="412" mass="46695">MNTSFIDDSTYFIVPIDYSYEGFQRRPAYTASIKTRVIFCLLLALLPITGTIFIVYSGFQFTGWMLWIIFLTIISVVGLTRNRQKNSHASISPYSLNKSFSVFLFDSGFIINDDYLTYSDIPVSDRDKILSKLYSQITPYGALSSVSESDKDFYFFMLQYGGLTIKKEDCSSNALDFLSTLKNNTSKSKNSFAEDNRQTANAQDLPLKSSSPQMGSENSIPRTDIPDIGLVDDTNYFLIPIDTSAEGFCRSVSATLPMWWKIAVGLYVPVSLILAVFCTAEKEYELCIFLWIILSVLILLVLGYRPILKLLHNSNELLQKKHSIFLFDSGYTVSGIYLAYSDIPAGQRNRKLNSLYTHKLPYTTLYGLHESKGYYYISVTYNTVYAIRKSDCSPNAQAFLRNLKTAVDSQKR</sequence>
<name>J0DET3_9BIFI</name>
<keyword evidence="2" id="KW-1133">Transmembrane helix</keyword>
<evidence type="ECO:0000313" key="4">
    <source>
        <dbReference type="Proteomes" id="UP000006415"/>
    </source>
</evidence>
<evidence type="ECO:0000256" key="2">
    <source>
        <dbReference type="SAM" id="Phobius"/>
    </source>
</evidence>
<protein>
    <recommendedName>
        <fullName evidence="5">YcxB-like protein domain-containing protein</fullName>
    </recommendedName>
</protein>
<feature type="transmembrane region" description="Helical" evidence="2">
    <location>
        <begin position="283"/>
        <end position="302"/>
    </location>
</feature>
<dbReference type="AlphaFoldDB" id="J0DET3"/>
<feature type="transmembrane region" description="Helical" evidence="2">
    <location>
        <begin position="323"/>
        <end position="340"/>
    </location>
</feature>